<evidence type="ECO:0000313" key="1">
    <source>
        <dbReference type="EMBL" id="TWU33812.1"/>
    </source>
</evidence>
<dbReference type="AlphaFoldDB" id="A0A5C6DAA4"/>
<accession>A0A5C6DAA4</accession>
<organism evidence="1 2">
    <name type="scientific">Novipirellula artificiosorum</name>
    <dbReference type="NCBI Taxonomy" id="2528016"/>
    <lineage>
        <taxon>Bacteria</taxon>
        <taxon>Pseudomonadati</taxon>
        <taxon>Planctomycetota</taxon>
        <taxon>Planctomycetia</taxon>
        <taxon>Pirellulales</taxon>
        <taxon>Pirellulaceae</taxon>
        <taxon>Novipirellula</taxon>
    </lineage>
</organism>
<comment type="caution">
    <text evidence="1">The sequence shown here is derived from an EMBL/GenBank/DDBJ whole genome shotgun (WGS) entry which is preliminary data.</text>
</comment>
<keyword evidence="2" id="KW-1185">Reference proteome</keyword>
<reference evidence="1 2" key="1">
    <citation type="submission" date="2019-02" db="EMBL/GenBank/DDBJ databases">
        <title>Deep-cultivation of Planctomycetes and their phenomic and genomic characterization uncovers novel biology.</title>
        <authorList>
            <person name="Wiegand S."/>
            <person name="Jogler M."/>
            <person name="Boedeker C."/>
            <person name="Pinto D."/>
            <person name="Vollmers J."/>
            <person name="Rivas-Marin E."/>
            <person name="Kohn T."/>
            <person name="Peeters S.H."/>
            <person name="Heuer A."/>
            <person name="Rast P."/>
            <person name="Oberbeckmann S."/>
            <person name="Bunk B."/>
            <person name="Jeske O."/>
            <person name="Meyerdierks A."/>
            <person name="Storesund J.E."/>
            <person name="Kallscheuer N."/>
            <person name="Luecker S."/>
            <person name="Lage O.M."/>
            <person name="Pohl T."/>
            <person name="Merkel B.J."/>
            <person name="Hornburger P."/>
            <person name="Mueller R.-W."/>
            <person name="Bruemmer F."/>
            <person name="Labrenz M."/>
            <person name="Spormann A.M."/>
            <person name="Op Den Camp H."/>
            <person name="Overmann J."/>
            <person name="Amann R."/>
            <person name="Jetten M.S.M."/>
            <person name="Mascher T."/>
            <person name="Medema M.H."/>
            <person name="Devos D.P."/>
            <person name="Kaster A.-K."/>
            <person name="Ovreas L."/>
            <person name="Rohde M."/>
            <person name="Galperin M.Y."/>
            <person name="Jogler C."/>
        </authorList>
    </citation>
    <scope>NUCLEOTIDE SEQUENCE [LARGE SCALE GENOMIC DNA]</scope>
    <source>
        <strain evidence="1 2">Poly41</strain>
    </source>
</reference>
<dbReference type="EMBL" id="SJPV01000009">
    <property type="protein sequence ID" value="TWU33812.1"/>
    <property type="molecule type" value="Genomic_DNA"/>
</dbReference>
<sequence length="60" mass="6524">MYPTGEILEMQGTASVHSNQVVRALVAFNSKGNPWHARLIRNDVGCGRGASKMLNPGAEW</sequence>
<dbReference type="Proteomes" id="UP000319143">
    <property type="component" value="Unassembled WGS sequence"/>
</dbReference>
<proteinExistence type="predicted"/>
<name>A0A5C6DAA4_9BACT</name>
<gene>
    <name evidence="1" type="ORF">Poly41_48110</name>
</gene>
<protein>
    <submittedName>
        <fullName evidence="1">Uncharacterized protein</fullName>
    </submittedName>
</protein>
<evidence type="ECO:0000313" key="2">
    <source>
        <dbReference type="Proteomes" id="UP000319143"/>
    </source>
</evidence>